<organism evidence="4 5">
    <name type="scientific">Paenibacillus terricola</name>
    <dbReference type="NCBI Taxonomy" id="2763503"/>
    <lineage>
        <taxon>Bacteria</taxon>
        <taxon>Bacillati</taxon>
        <taxon>Bacillota</taxon>
        <taxon>Bacilli</taxon>
        <taxon>Bacillales</taxon>
        <taxon>Paenibacillaceae</taxon>
        <taxon>Paenibacillus</taxon>
    </lineage>
</organism>
<sequence>MARHSVRALIIHDGSMLFIKEERSEIGTYYALPGGAQEADETLEEALRRECREELGLEIAAGQLVCVREYISRNHEYSFIMKEVHAIDYMFECSVVHDLDHSEQEASHADVGQIGVEWLPVEQISQSLQQQVGGLIRLPVAAYRFPLTTEQFLYEYLVAQHPVEPYKSEVFGR</sequence>
<dbReference type="PROSITE" id="PS51462">
    <property type="entry name" value="NUDIX"/>
    <property type="match status" value="1"/>
</dbReference>
<accession>A0ABR8N5R8</accession>
<dbReference type="InterPro" id="IPR000086">
    <property type="entry name" value="NUDIX_hydrolase_dom"/>
</dbReference>
<evidence type="ECO:0000259" key="3">
    <source>
        <dbReference type="PROSITE" id="PS51462"/>
    </source>
</evidence>
<protein>
    <submittedName>
        <fullName evidence="4">NUDIX domain-containing protein</fullName>
    </submittedName>
</protein>
<dbReference type="SUPFAM" id="SSF55811">
    <property type="entry name" value="Nudix"/>
    <property type="match status" value="1"/>
</dbReference>
<evidence type="ECO:0000256" key="2">
    <source>
        <dbReference type="ARBA" id="ARBA00022801"/>
    </source>
</evidence>
<evidence type="ECO:0000313" key="4">
    <source>
        <dbReference type="EMBL" id="MBD3922184.1"/>
    </source>
</evidence>
<proteinExistence type="predicted"/>
<reference evidence="4 5" key="1">
    <citation type="submission" date="2020-09" db="EMBL/GenBank/DDBJ databases">
        <title>Paenibacillus sp. strain PR3 16S rRNA gene Genome sequencing and assembly.</title>
        <authorList>
            <person name="Kim J."/>
        </authorList>
    </citation>
    <scope>NUCLEOTIDE SEQUENCE [LARGE SCALE GENOMIC DNA]</scope>
    <source>
        <strain evidence="4 5">PR3</strain>
    </source>
</reference>
<dbReference type="Proteomes" id="UP000609346">
    <property type="component" value="Unassembled WGS sequence"/>
</dbReference>
<comment type="caution">
    <text evidence="4">The sequence shown here is derived from an EMBL/GenBank/DDBJ whole genome shotgun (WGS) entry which is preliminary data.</text>
</comment>
<dbReference type="RefSeq" id="WP_191206490.1">
    <property type="nucleotide sequence ID" value="NZ_JACXZA010000008.1"/>
</dbReference>
<keyword evidence="5" id="KW-1185">Reference proteome</keyword>
<dbReference type="Pfam" id="PF00293">
    <property type="entry name" value="NUDIX"/>
    <property type="match status" value="1"/>
</dbReference>
<gene>
    <name evidence="4" type="ORF">H8B09_25740</name>
</gene>
<dbReference type="PANTHER" id="PTHR43046">
    <property type="entry name" value="GDP-MANNOSE MANNOSYL HYDROLASE"/>
    <property type="match status" value="1"/>
</dbReference>
<dbReference type="InterPro" id="IPR015797">
    <property type="entry name" value="NUDIX_hydrolase-like_dom_sf"/>
</dbReference>
<name>A0ABR8N5R8_9BACL</name>
<dbReference type="Gene3D" id="3.90.79.10">
    <property type="entry name" value="Nucleoside Triphosphate Pyrophosphohydrolase"/>
    <property type="match status" value="1"/>
</dbReference>
<dbReference type="EMBL" id="JACXZA010000008">
    <property type="protein sequence ID" value="MBD3922184.1"/>
    <property type="molecule type" value="Genomic_DNA"/>
</dbReference>
<feature type="domain" description="Nudix hydrolase" evidence="3">
    <location>
        <begin position="1"/>
        <end position="153"/>
    </location>
</feature>
<dbReference type="PANTHER" id="PTHR43046:SF14">
    <property type="entry name" value="MUTT_NUDIX FAMILY PROTEIN"/>
    <property type="match status" value="1"/>
</dbReference>
<keyword evidence="2" id="KW-0378">Hydrolase</keyword>
<evidence type="ECO:0000313" key="5">
    <source>
        <dbReference type="Proteomes" id="UP000609346"/>
    </source>
</evidence>
<dbReference type="PRINTS" id="PR00502">
    <property type="entry name" value="NUDIXFAMILY"/>
</dbReference>
<evidence type="ECO:0000256" key="1">
    <source>
        <dbReference type="ARBA" id="ARBA00001946"/>
    </source>
</evidence>
<dbReference type="InterPro" id="IPR020476">
    <property type="entry name" value="Nudix_hydrolase"/>
</dbReference>
<comment type="cofactor">
    <cofactor evidence="1">
        <name>Mg(2+)</name>
        <dbReference type="ChEBI" id="CHEBI:18420"/>
    </cofactor>
</comment>